<dbReference type="Pfam" id="PF08875">
    <property type="entry name" value="DUF1833"/>
    <property type="match status" value="1"/>
</dbReference>
<dbReference type="AlphaFoldDB" id="A0A6F8U0S5"/>
<name>A0A6F8U0S5_9GAMM</name>
<sequence>MTYLATVNASAPAGVVKIPTLEISRPDASDPLRTCAGYEDQIATLETGETVAFIASGMAVALPKRGDSGQQNLTFAVDNVMGVAQRFVDEGLELGQPIDVIYREYLSNDMSAPAEPPLRFKLVDGVFEGAHVEIIASYMAVIMQEFMSRRYTATFARGLKYIGRS</sequence>
<dbReference type="RefSeq" id="WP_172420012.1">
    <property type="nucleotide sequence ID" value="NZ_AP022843.1"/>
</dbReference>
<dbReference type="Proteomes" id="UP000502259">
    <property type="component" value="Chromosome"/>
</dbReference>
<proteinExistence type="predicted"/>
<evidence type="ECO:0000313" key="1">
    <source>
        <dbReference type="EMBL" id="BCB06804.1"/>
    </source>
</evidence>
<reference evidence="1 2" key="1">
    <citation type="submission" date="2020-03" db="EMBL/GenBank/DDBJ databases">
        <title>Complete Genome Sequence of Halomonas hydrothermalis Strain Slthf2, Halophilic Bacterium Isolated from Deep-Sea Hydrothermal-Vent Environments.</title>
        <authorList>
            <person name="Takeyama N."/>
            <person name="Huang M."/>
            <person name="Sato K."/>
            <person name="Galipon J."/>
            <person name="Arakawa K."/>
        </authorList>
    </citation>
    <scope>NUCLEOTIDE SEQUENCE [LARGE SCALE GENOMIC DNA]</scope>
    <source>
        <strain evidence="1 2">Slthf2</strain>
    </source>
</reference>
<dbReference type="EMBL" id="AP022843">
    <property type="protein sequence ID" value="BCB06804.1"/>
    <property type="molecule type" value="Genomic_DNA"/>
</dbReference>
<evidence type="ECO:0000313" key="2">
    <source>
        <dbReference type="Proteomes" id="UP000502259"/>
    </source>
</evidence>
<dbReference type="InterPro" id="IPR014974">
    <property type="entry name" value="DUF1833"/>
</dbReference>
<protein>
    <submittedName>
        <fullName evidence="1">Uncharacterized protein</fullName>
    </submittedName>
</protein>
<keyword evidence="2" id="KW-1185">Reference proteome</keyword>
<gene>
    <name evidence="1" type="ORF">HHSLTHF2_06940</name>
</gene>
<organism evidence="1 2">
    <name type="scientific">Halomonas hydrothermalis</name>
    <dbReference type="NCBI Taxonomy" id="115561"/>
    <lineage>
        <taxon>Bacteria</taxon>
        <taxon>Pseudomonadati</taxon>
        <taxon>Pseudomonadota</taxon>
        <taxon>Gammaproteobacteria</taxon>
        <taxon>Oceanospirillales</taxon>
        <taxon>Halomonadaceae</taxon>
        <taxon>Halomonas</taxon>
    </lineage>
</organism>
<accession>A0A6F8U0S5</accession>